<comment type="caution">
    <text evidence="2">The sequence shown here is derived from an EMBL/GenBank/DDBJ whole genome shotgun (WGS) entry which is preliminary data.</text>
</comment>
<proteinExistence type="predicted"/>
<keyword evidence="3" id="KW-1185">Reference proteome</keyword>
<dbReference type="Proteomes" id="UP000557307">
    <property type="component" value="Unassembled WGS sequence"/>
</dbReference>
<feature type="transmembrane region" description="Helical" evidence="1">
    <location>
        <begin position="6"/>
        <end position="26"/>
    </location>
</feature>
<organism evidence="2 3">
    <name type="scientific">Rhabdobacter roseus</name>
    <dbReference type="NCBI Taxonomy" id="1655419"/>
    <lineage>
        <taxon>Bacteria</taxon>
        <taxon>Pseudomonadati</taxon>
        <taxon>Bacteroidota</taxon>
        <taxon>Cytophagia</taxon>
        <taxon>Cytophagales</taxon>
        <taxon>Cytophagaceae</taxon>
        <taxon>Rhabdobacter</taxon>
    </lineage>
</organism>
<keyword evidence="1" id="KW-0472">Membrane</keyword>
<evidence type="ECO:0000256" key="1">
    <source>
        <dbReference type="SAM" id="Phobius"/>
    </source>
</evidence>
<reference evidence="2 3" key="1">
    <citation type="submission" date="2020-08" db="EMBL/GenBank/DDBJ databases">
        <title>Genomic Encyclopedia of Type Strains, Phase IV (KMG-IV): sequencing the most valuable type-strain genomes for metagenomic binning, comparative biology and taxonomic classification.</title>
        <authorList>
            <person name="Goeker M."/>
        </authorList>
    </citation>
    <scope>NUCLEOTIDE SEQUENCE [LARGE SCALE GENOMIC DNA]</scope>
    <source>
        <strain evidence="2 3">DSM 105074</strain>
    </source>
</reference>
<gene>
    <name evidence="2" type="ORF">HNQ92_005136</name>
</gene>
<accession>A0A840TUQ4</accession>
<keyword evidence="1" id="KW-1133">Transmembrane helix</keyword>
<feature type="transmembrane region" description="Helical" evidence="1">
    <location>
        <begin position="144"/>
        <end position="167"/>
    </location>
</feature>
<feature type="transmembrane region" description="Helical" evidence="1">
    <location>
        <begin position="38"/>
        <end position="63"/>
    </location>
</feature>
<feature type="transmembrane region" description="Helical" evidence="1">
    <location>
        <begin position="117"/>
        <end position="138"/>
    </location>
</feature>
<name>A0A840TUQ4_9BACT</name>
<protein>
    <submittedName>
        <fullName evidence="2">Uncharacterized protein</fullName>
    </submittedName>
</protein>
<dbReference type="PANTHER" id="PTHR36394:SF1">
    <property type="entry name" value="OS01G0277700 PROTEIN"/>
    <property type="match status" value="1"/>
</dbReference>
<dbReference type="AlphaFoldDB" id="A0A840TUQ4"/>
<dbReference type="RefSeq" id="WP_184178628.1">
    <property type="nucleotide sequence ID" value="NZ_JACHGF010000013.1"/>
</dbReference>
<evidence type="ECO:0000313" key="3">
    <source>
        <dbReference type="Proteomes" id="UP000557307"/>
    </source>
</evidence>
<sequence>MEQIILGGIVLSFIHAVIPSHWLPFVTIGNARGWDRATLLRTTFLAGTAHTLSTTIFGLLVSYAGFQLSGSQQLIAGRIVPLLLLILGLWFVMQHYLGHSHTHLEAGNARGRSHRRLLLSLVVVMFFSPCFEISAYFLSAGTMSWRAVAVLAALYNVLTLAGMLAMVGLGQRGLEKLDIGWLRHNEQLITGMTLCGLAAFNFFTEF</sequence>
<evidence type="ECO:0000313" key="2">
    <source>
        <dbReference type="EMBL" id="MBB5286974.1"/>
    </source>
</evidence>
<feature type="transmembrane region" description="Helical" evidence="1">
    <location>
        <begin position="75"/>
        <end position="97"/>
    </location>
</feature>
<dbReference type="PANTHER" id="PTHR36394">
    <property type="entry name" value="OS01G0277700 PROTEIN"/>
    <property type="match status" value="1"/>
</dbReference>
<dbReference type="EMBL" id="JACHGF010000013">
    <property type="protein sequence ID" value="MBB5286974.1"/>
    <property type="molecule type" value="Genomic_DNA"/>
</dbReference>
<keyword evidence="1" id="KW-0812">Transmembrane</keyword>